<sequence>MKRLTLSIIIIATLVFLLLSDSHPNPYSSKYYCQTNTSITLNLKKNNKFTLVNALGKSVEYFYGNYSVENNKIALIFDNKYSNLLNTKNINGQVEGTRISFSNFSHFPNQSNLIFNRQ</sequence>
<dbReference type="Proteomes" id="UP000694308">
    <property type="component" value="Unassembled WGS sequence"/>
</dbReference>
<proteinExistence type="predicted"/>
<dbReference type="EMBL" id="JAEEGC010000124">
    <property type="protein sequence ID" value="MBV7275481.1"/>
    <property type="molecule type" value="Genomic_DNA"/>
</dbReference>
<keyword evidence="2" id="KW-1185">Reference proteome</keyword>
<gene>
    <name evidence="1" type="ORF">I6U48_21495</name>
</gene>
<comment type="caution">
    <text evidence="1">The sequence shown here is derived from an EMBL/GenBank/DDBJ whole genome shotgun (WGS) entry which is preliminary data.</text>
</comment>
<evidence type="ECO:0000313" key="2">
    <source>
        <dbReference type="Proteomes" id="UP000694308"/>
    </source>
</evidence>
<dbReference type="RefSeq" id="WP_218322533.1">
    <property type="nucleotide sequence ID" value="NZ_JAEEGC010000124.1"/>
</dbReference>
<accession>A0A949WSU7</accession>
<protein>
    <submittedName>
        <fullName evidence="1">Uncharacterized protein</fullName>
    </submittedName>
</protein>
<dbReference type="AlphaFoldDB" id="A0A949WSU7"/>
<organism evidence="1 2">
    <name type="scientific">Clostridium thailandense</name>
    <dbReference type="NCBI Taxonomy" id="2794346"/>
    <lineage>
        <taxon>Bacteria</taxon>
        <taxon>Bacillati</taxon>
        <taxon>Bacillota</taxon>
        <taxon>Clostridia</taxon>
        <taxon>Eubacteriales</taxon>
        <taxon>Clostridiaceae</taxon>
        <taxon>Clostridium</taxon>
    </lineage>
</organism>
<name>A0A949WSU7_9CLOT</name>
<reference evidence="1" key="1">
    <citation type="submission" date="2020-12" db="EMBL/GenBank/DDBJ databases">
        <title>Clostridium thailandense sp. nov., a novel acetogenic bacterium isolated from peat land soil in Thailand.</title>
        <authorList>
            <person name="Chaikitkaew S."/>
            <person name="Birkeland N.K."/>
        </authorList>
    </citation>
    <scope>NUCLEOTIDE SEQUENCE</scope>
    <source>
        <strain evidence="1">PL3</strain>
    </source>
</reference>
<evidence type="ECO:0000313" key="1">
    <source>
        <dbReference type="EMBL" id="MBV7275481.1"/>
    </source>
</evidence>